<reference evidence="16 17" key="1">
    <citation type="submission" date="2020-03" db="EMBL/GenBank/DDBJ databases">
        <title>Isolation and identification of active actinomycetes.</title>
        <authorList>
            <person name="Sun X."/>
        </authorList>
    </citation>
    <scope>NUCLEOTIDE SEQUENCE [LARGE SCALE GENOMIC DNA]</scope>
    <source>
        <strain evidence="16 17">NEAU-D13</strain>
    </source>
</reference>
<dbReference type="PRINTS" id="PR00958">
    <property type="entry name" value="HOMSERKINASE"/>
</dbReference>
<protein>
    <recommendedName>
        <fullName evidence="4 13">Homoserine kinase</fullName>
        <shortName evidence="13">HK</shortName>
        <shortName evidence="13">HSK</shortName>
        <ecNumber evidence="3 13">2.7.1.39</ecNumber>
    </recommendedName>
</protein>
<evidence type="ECO:0000256" key="11">
    <source>
        <dbReference type="ARBA" id="ARBA00049375"/>
    </source>
</evidence>
<dbReference type="InterPro" id="IPR000870">
    <property type="entry name" value="Homoserine_kinase"/>
</dbReference>
<evidence type="ECO:0000256" key="6">
    <source>
        <dbReference type="ARBA" id="ARBA00022679"/>
    </source>
</evidence>
<organism evidence="16 17">
    <name type="scientific">Lentzea alba</name>
    <dbReference type="NCBI Taxonomy" id="2714351"/>
    <lineage>
        <taxon>Bacteria</taxon>
        <taxon>Bacillati</taxon>
        <taxon>Actinomycetota</taxon>
        <taxon>Actinomycetes</taxon>
        <taxon>Pseudonocardiales</taxon>
        <taxon>Pseudonocardiaceae</taxon>
        <taxon>Lentzea</taxon>
    </lineage>
</organism>
<keyword evidence="7 13" id="KW-0791">Threonine biosynthesis</keyword>
<keyword evidence="8 13" id="KW-0547">Nucleotide-binding</keyword>
<evidence type="ECO:0000313" key="17">
    <source>
        <dbReference type="Proteomes" id="UP000481360"/>
    </source>
</evidence>
<feature type="domain" description="GHMP kinase N-terminal" evidence="15">
    <location>
        <begin position="100"/>
        <end position="174"/>
    </location>
</feature>
<accession>A0A7C9VSB6</accession>
<evidence type="ECO:0000256" key="3">
    <source>
        <dbReference type="ARBA" id="ARBA00012078"/>
    </source>
</evidence>
<feature type="region of interest" description="Disordered" evidence="14">
    <location>
        <begin position="1"/>
        <end position="35"/>
    </location>
</feature>
<keyword evidence="5 13" id="KW-0028">Amino-acid biosynthesis</keyword>
<dbReference type="GO" id="GO:0005737">
    <property type="term" value="C:cytoplasm"/>
    <property type="evidence" value="ECO:0007669"/>
    <property type="project" value="UniProtKB-SubCell"/>
</dbReference>
<dbReference type="InterPro" id="IPR006203">
    <property type="entry name" value="GHMP_knse_ATP-bd_CS"/>
</dbReference>
<dbReference type="PROSITE" id="PS00627">
    <property type="entry name" value="GHMP_KINASES_ATP"/>
    <property type="match status" value="1"/>
</dbReference>
<feature type="compositionally biased region" description="Basic residues" evidence="14">
    <location>
        <begin position="13"/>
        <end position="35"/>
    </location>
</feature>
<dbReference type="InterPro" id="IPR020568">
    <property type="entry name" value="Ribosomal_Su5_D2-typ_SF"/>
</dbReference>
<dbReference type="InterPro" id="IPR006204">
    <property type="entry name" value="GHMP_kinase_N_dom"/>
</dbReference>
<gene>
    <name evidence="13" type="primary">thrB</name>
    <name evidence="16" type="ORF">G7043_03510</name>
</gene>
<keyword evidence="10 13" id="KW-0067">ATP-binding</keyword>
<dbReference type="EC" id="2.7.1.39" evidence="3 13"/>
<dbReference type="Gene3D" id="3.30.70.890">
    <property type="entry name" value="GHMP kinase, C-terminal domain"/>
    <property type="match status" value="1"/>
</dbReference>
<dbReference type="PANTHER" id="PTHR20861">
    <property type="entry name" value="HOMOSERINE/4-DIPHOSPHOCYTIDYL-2-C-METHYL-D-ERYTHRITOL KINASE"/>
    <property type="match status" value="1"/>
</dbReference>
<evidence type="ECO:0000256" key="1">
    <source>
        <dbReference type="ARBA" id="ARBA00005015"/>
    </source>
</evidence>
<comment type="subcellular location">
    <subcellularLocation>
        <location evidence="13">Cytoplasm</location>
    </subcellularLocation>
</comment>
<dbReference type="GO" id="GO:0005524">
    <property type="term" value="F:ATP binding"/>
    <property type="evidence" value="ECO:0007669"/>
    <property type="project" value="UniProtKB-UniRule"/>
</dbReference>
<dbReference type="PANTHER" id="PTHR20861:SF1">
    <property type="entry name" value="HOMOSERINE KINASE"/>
    <property type="match status" value="1"/>
</dbReference>
<evidence type="ECO:0000256" key="2">
    <source>
        <dbReference type="ARBA" id="ARBA00007370"/>
    </source>
</evidence>
<comment type="caution">
    <text evidence="16">The sequence shown here is derived from an EMBL/GenBank/DDBJ whole genome shotgun (WGS) entry which is preliminary data.</text>
</comment>
<evidence type="ECO:0000256" key="10">
    <source>
        <dbReference type="ARBA" id="ARBA00022840"/>
    </source>
</evidence>
<comment type="function">
    <text evidence="12 13">Catalyzes the ATP-dependent phosphorylation of L-homoserine to L-homoserine phosphate.</text>
</comment>
<comment type="pathway">
    <text evidence="1 13">Amino-acid biosynthesis; L-threonine biosynthesis; L-threonine from L-aspartate: step 4/5.</text>
</comment>
<feature type="binding site" evidence="13">
    <location>
        <begin position="122"/>
        <end position="132"/>
    </location>
    <ligand>
        <name>ATP</name>
        <dbReference type="ChEBI" id="CHEBI:30616"/>
    </ligand>
</feature>
<keyword evidence="17" id="KW-1185">Reference proteome</keyword>
<dbReference type="SUPFAM" id="SSF54211">
    <property type="entry name" value="Ribosomal protein S5 domain 2-like"/>
    <property type="match status" value="1"/>
</dbReference>
<keyword evidence="9 13" id="KW-0418">Kinase</keyword>
<dbReference type="HAMAP" id="MF_00384">
    <property type="entry name" value="Homoser_kinase"/>
    <property type="match status" value="1"/>
</dbReference>
<keyword evidence="13" id="KW-0963">Cytoplasm</keyword>
<comment type="similarity">
    <text evidence="2 13">Belongs to the GHMP kinase family. Homoserine kinase subfamily.</text>
</comment>
<dbReference type="GO" id="GO:0009088">
    <property type="term" value="P:threonine biosynthetic process"/>
    <property type="evidence" value="ECO:0007669"/>
    <property type="project" value="UniProtKB-UniRule"/>
</dbReference>
<evidence type="ECO:0000256" key="14">
    <source>
        <dbReference type="SAM" id="MobiDB-lite"/>
    </source>
</evidence>
<dbReference type="UniPathway" id="UPA00050">
    <property type="reaction ID" value="UER00064"/>
</dbReference>
<dbReference type="AlphaFoldDB" id="A0A7C9VSB6"/>
<dbReference type="Pfam" id="PF00288">
    <property type="entry name" value="GHMP_kinases_N"/>
    <property type="match status" value="1"/>
</dbReference>
<sequence>MHRHRSRSEGPRHRVARRHRGRTGAGRPRRGRARPGARVKFLVSVPASTANLGSGFDALGMALGMYDDVEVAGGDGADGLSIVVEGAGSGEVPLDETHLVVRAVRATGYTGGLALRCRNTIPHARGLGSSAAAIVAGVVAGFTLTGRELDTDALQIAAEFEGHADNAAASLFGGVVVAWSEGERYRAVRMEPDARVRPVVLIPSQESSTKTTRGLLPAEVPHADAAHAAGRAALAVHALTSDPAVLLAATEDRLHQNYREPAWPDTVRVINDLRKLGVPACVSGAGPTVIAFGEIPAEVDVHGFDVRRLDVDTAGVRVRPLD</sequence>
<evidence type="ECO:0000256" key="8">
    <source>
        <dbReference type="ARBA" id="ARBA00022741"/>
    </source>
</evidence>
<evidence type="ECO:0000256" key="13">
    <source>
        <dbReference type="HAMAP-Rule" id="MF_00384"/>
    </source>
</evidence>
<dbReference type="Gene3D" id="3.30.230.10">
    <property type="match status" value="1"/>
</dbReference>
<dbReference type="GO" id="GO:0004413">
    <property type="term" value="F:homoserine kinase activity"/>
    <property type="evidence" value="ECO:0007669"/>
    <property type="project" value="UniProtKB-UniRule"/>
</dbReference>
<name>A0A7C9VSB6_9PSEU</name>
<dbReference type="SUPFAM" id="SSF55060">
    <property type="entry name" value="GHMP Kinase, C-terminal domain"/>
    <property type="match status" value="1"/>
</dbReference>
<comment type="catalytic activity">
    <reaction evidence="11 13">
        <text>L-homoserine + ATP = O-phospho-L-homoserine + ADP + H(+)</text>
        <dbReference type="Rhea" id="RHEA:13985"/>
        <dbReference type="ChEBI" id="CHEBI:15378"/>
        <dbReference type="ChEBI" id="CHEBI:30616"/>
        <dbReference type="ChEBI" id="CHEBI:57476"/>
        <dbReference type="ChEBI" id="CHEBI:57590"/>
        <dbReference type="ChEBI" id="CHEBI:456216"/>
        <dbReference type="EC" id="2.7.1.39"/>
    </reaction>
</comment>
<evidence type="ECO:0000313" key="16">
    <source>
        <dbReference type="EMBL" id="NGY57998.1"/>
    </source>
</evidence>
<evidence type="ECO:0000256" key="7">
    <source>
        <dbReference type="ARBA" id="ARBA00022697"/>
    </source>
</evidence>
<evidence type="ECO:0000256" key="9">
    <source>
        <dbReference type="ARBA" id="ARBA00022777"/>
    </source>
</evidence>
<evidence type="ECO:0000259" key="15">
    <source>
        <dbReference type="Pfam" id="PF00288"/>
    </source>
</evidence>
<evidence type="ECO:0000256" key="5">
    <source>
        <dbReference type="ARBA" id="ARBA00022605"/>
    </source>
</evidence>
<dbReference type="InterPro" id="IPR036554">
    <property type="entry name" value="GHMP_kinase_C_sf"/>
</dbReference>
<dbReference type="InterPro" id="IPR014721">
    <property type="entry name" value="Ribsml_uS5_D2-typ_fold_subgr"/>
</dbReference>
<dbReference type="Proteomes" id="UP000481360">
    <property type="component" value="Unassembled WGS sequence"/>
</dbReference>
<dbReference type="NCBIfam" id="TIGR00191">
    <property type="entry name" value="thrB"/>
    <property type="match status" value="1"/>
</dbReference>
<evidence type="ECO:0000256" key="4">
    <source>
        <dbReference type="ARBA" id="ARBA00017858"/>
    </source>
</evidence>
<dbReference type="EMBL" id="JAAMPJ010000001">
    <property type="protein sequence ID" value="NGY57998.1"/>
    <property type="molecule type" value="Genomic_DNA"/>
</dbReference>
<keyword evidence="6 13" id="KW-0808">Transferase</keyword>
<proteinExistence type="inferred from homology"/>
<evidence type="ECO:0000256" key="12">
    <source>
        <dbReference type="ARBA" id="ARBA00049954"/>
    </source>
</evidence>